<dbReference type="PANTHER" id="PTHR11908">
    <property type="entry name" value="XANTHINE DEHYDROGENASE"/>
    <property type="match status" value="1"/>
</dbReference>
<dbReference type="InterPro" id="IPR036856">
    <property type="entry name" value="Ald_Oxase/Xan_DH_a/b_sf"/>
</dbReference>
<organism evidence="3 4">
    <name type="scientific">Methylobrevis pamukkalensis</name>
    <dbReference type="NCBI Taxonomy" id="1439726"/>
    <lineage>
        <taxon>Bacteria</taxon>
        <taxon>Pseudomonadati</taxon>
        <taxon>Pseudomonadota</taxon>
        <taxon>Alphaproteobacteria</taxon>
        <taxon>Hyphomicrobiales</taxon>
        <taxon>Pleomorphomonadaceae</taxon>
        <taxon>Methylobrevis</taxon>
    </lineage>
</organism>
<evidence type="ECO:0000256" key="1">
    <source>
        <dbReference type="SAM" id="MobiDB-lite"/>
    </source>
</evidence>
<dbReference type="SUPFAM" id="SSF56003">
    <property type="entry name" value="Molybdenum cofactor-binding domain"/>
    <property type="match status" value="1"/>
</dbReference>
<dbReference type="PANTHER" id="PTHR11908:SF123">
    <property type="entry name" value="ALDEHYDE OXIDOREDUCTASE MOLYBDENUM-BINDING SUBUNIT PAOC"/>
    <property type="match status" value="1"/>
</dbReference>
<protein>
    <submittedName>
        <fullName evidence="3">Xanthine dehydrogenase molybdenum-binding subunit</fullName>
        <ecNumber evidence="3">1.17.1.4</ecNumber>
    </submittedName>
</protein>
<proteinExistence type="predicted"/>
<comment type="caution">
    <text evidence="3">The sequence shown here is derived from an EMBL/GenBank/DDBJ whole genome shotgun (WGS) entry which is preliminary data.</text>
</comment>
<dbReference type="SUPFAM" id="SSF54665">
    <property type="entry name" value="CO dehydrogenase molybdoprotein N-domain-like"/>
    <property type="match status" value="1"/>
</dbReference>
<feature type="region of interest" description="Disordered" evidence="1">
    <location>
        <begin position="391"/>
        <end position="434"/>
    </location>
</feature>
<dbReference type="Proteomes" id="UP000094622">
    <property type="component" value="Unassembled WGS sequence"/>
</dbReference>
<evidence type="ECO:0000313" key="3">
    <source>
        <dbReference type="EMBL" id="ODN71904.1"/>
    </source>
</evidence>
<accession>A0A1E3H6G5</accession>
<dbReference type="SMART" id="SM01008">
    <property type="entry name" value="Ald_Xan_dh_C"/>
    <property type="match status" value="1"/>
</dbReference>
<dbReference type="EMBL" id="MCRJ01000011">
    <property type="protein sequence ID" value="ODN71904.1"/>
    <property type="molecule type" value="Genomic_DNA"/>
</dbReference>
<dbReference type="Pfam" id="PF02738">
    <property type="entry name" value="MoCoBD_1"/>
    <property type="match status" value="1"/>
</dbReference>
<dbReference type="InterPro" id="IPR016208">
    <property type="entry name" value="Ald_Oxase/xanthine_DH-like"/>
</dbReference>
<keyword evidence="3" id="KW-0560">Oxidoreductase</keyword>
<dbReference type="Gene3D" id="3.90.1170.50">
    <property type="entry name" value="Aldehyde oxidase/xanthine dehydrogenase, a/b hammerhead"/>
    <property type="match status" value="1"/>
</dbReference>
<keyword evidence="4" id="KW-1185">Reference proteome</keyword>
<name>A0A1E3H6G5_9HYPH</name>
<dbReference type="Gene3D" id="3.30.365.10">
    <property type="entry name" value="Aldehyde oxidase/xanthine dehydrogenase, molybdopterin binding domain"/>
    <property type="match status" value="2"/>
</dbReference>
<dbReference type="Pfam" id="PF01315">
    <property type="entry name" value="Ald_Xan_dh_C"/>
    <property type="match status" value="1"/>
</dbReference>
<feature type="domain" description="Aldehyde oxidase/xanthine dehydrogenase a/b hammerhead" evidence="2">
    <location>
        <begin position="37"/>
        <end position="141"/>
    </location>
</feature>
<dbReference type="InterPro" id="IPR037165">
    <property type="entry name" value="AldOxase/xan_DH_Mopterin-bd_sf"/>
</dbReference>
<dbReference type="AlphaFoldDB" id="A0A1E3H6G5"/>
<dbReference type="GO" id="GO:0004854">
    <property type="term" value="F:xanthine dehydrogenase activity"/>
    <property type="evidence" value="ECO:0007669"/>
    <property type="project" value="UniProtKB-EC"/>
</dbReference>
<dbReference type="InterPro" id="IPR008274">
    <property type="entry name" value="AldOxase/xan_DH_MoCoBD1"/>
</dbReference>
<dbReference type="InterPro" id="IPR000674">
    <property type="entry name" value="Ald_Oxase/Xan_DH_a/b"/>
</dbReference>
<dbReference type="GO" id="GO:0005506">
    <property type="term" value="F:iron ion binding"/>
    <property type="evidence" value="ECO:0007669"/>
    <property type="project" value="InterPro"/>
</dbReference>
<dbReference type="PATRIC" id="fig|1439726.3.peg.772"/>
<evidence type="ECO:0000259" key="2">
    <source>
        <dbReference type="SMART" id="SM01008"/>
    </source>
</evidence>
<evidence type="ECO:0000313" key="4">
    <source>
        <dbReference type="Proteomes" id="UP000094622"/>
    </source>
</evidence>
<reference evidence="3 4" key="1">
    <citation type="submission" date="2016-07" db="EMBL/GenBank/DDBJ databases">
        <title>Draft Genome Sequence of Methylobrevis pamukkalensis PK2.</title>
        <authorList>
            <person name="Vasilenko O.V."/>
            <person name="Doronina N.V."/>
            <person name="Shmareva M.N."/>
            <person name="Tarlachkov S.V."/>
            <person name="Mustakhimov I."/>
            <person name="Trotsenko Y.A."/>
        </authorList>
    </citation>
    <scope>NUCLEOTIDE SEQUENCE [LARGE SCALE GENOMIC DNA]</scope>
    <source>
        <strain evidence="3 4">PK2</strain>
    </source>
</reference>
<sequence>MTKHVMDTDIGHTRLDDAGNGLLGTPADRIEGPLKVTGRATYAYEHDAGPDTAYGYLVTAPVGRSHLTSVRKGEAEAMPGVLLVLTDDLPRASSQPMGEKPQMTEGRIHHHGQPVAFVVATSFEAARHAATAVTVVSETELGRYELDRLADDAPLAEDGVMPAKVERGDFAAAFEAADVKIDLDYTTPSHHSAAMEPQAAVASWDEDALTVYCSSQLVEVNTGQVAASLGIAKEKVRLISPYVGGGFGNKLGISADVILAARAAQRLVRPVKVALTRQAVFQATSRRSETRQRVRIGAQADGRITAISHDTVATNSPGNSFFEPAGMSTVFLYAGENRSIRHFLAESDLLMTASVRAPARPSACWRWKTPWTSWPRSSALIRWNCAGATSRRSTRRMAGPSPPAIWSPAWTRARGASDGTSAPKHPEAGARASG</sequence>
<gene>
    <name evidence="3" type="primary">xdhA</name>
    <name evidence="3" type="ORF">A6302_00736</name>
</gene>
<dbReference type="EC" id="1.17.1.4" evidence="3"/>